<gene>
    <name evidence="2" type="ORF">EVAR_76747_1</name>
</gene>
<dbReference type="STRING" id="151549.A0A4C1STQ1"/>
<accession>A0A4C1STQ1</accession>
<dbReference type="Gene3D" id="1.10.238.10">
    <property type="entry name" value="EF-hand"/>
    <property type="match status" value="1"/>
</dbReference>
<sequence>MNDSTMFAVLRRAFSMFDSSKQGRIEKEKVRTILNTMVHSFDDLELDRMLDAEDSDGKTIAPTAFGTRGLGFKASLAQRGSGQLTTAAVHPRTSVTDG</sequence>
<name>A0A4C1STQ1_EUMVA</name>
<dbReference type="OrthoDB" id="26525at2759"/>
<dbReference type="Proteomes" id="UP000299102">
    <property type="component" value="Unassembled WGS sequence"/>
</dbReference>
<organism evidence="2 3">
    <name type="scientific">Eumeta variegata</name>
    <name type="common">Bagworm moth</name>
    <name type="synonym">Eumeta japonica</name>
    <dbReference type="NCBI Taxonomy" id="151549"/>
    <lineage>
        <taxon>Eukaryota</taxon>
        <taxon>Metazoa</taxon>
        <taxon>Ecdysozoa</taxon>
        <taxon>Arthropoda</taxon>
        <taxon>Hexapoda</taxon>
        <taxon>Insecta</taxon>
        <taxon>Pterygota</taxon>
        <taxon>Neoptera</taxon>
        <taxon>Endopterygota</taxon>
        <taxon>Lepidoptera</taxon>
        <taxon>Glossata</taxon>
        <taxon>Ditrysia</taxon>
        <taxon>Tineoidea</taxon>
        <taxon>Psychidae</taxon>
        <taxon>Oiketicinae</taxon>
        <taxon>Eumeta</taxon>
    </lineage>
</organism>
<protein>
    <recommendedName>
        <fullName evidence="1">EF-hand domain-containing protein</fullName>
    </recommendedName>
</protein>
<evidence type="ECO:0000259" key="1">
    <source>
        <dbReference type="PROSITE" id="PS50222"/>
    </source>
</evidence>
<dbReference type="InterPro" id="IPR002048">
    <property type="entry name" value="EF_hand_dom"/>
</dbReference>
<dbReference type="GO" id="GO:0005509">
    <property type="term" value="F:calcium ion binding"/>
    <property type="evidence" value="ECO:0007669"/>
    <property type="project" value="InterPro"/>
</dbReference>
<keyword evidence="3" id="KW-1185">Reference proteome</keyword>
<dbReference type="InterPro" id="IPR011992">
    <property type="entry name" value="EF-hand-dom_pair"/>
</dbReference>
<feature type="domain" description="EF-hand" evidence="1">
    <location>
        <begin position="5"/>
        <end position="40"/>
    </location>
</feature>
<dbReference type="PROSITE" id="PS50222">
    <property type="entry name" value="EF_HAND_2"/>
    <property type="match status" value="1"/>
</dbReference>
<dbReference type="EMBL" id="BGZK01000017">
    <property type="protein sequence ID" value="GBP05306.1"/>
    <property type="molecule type" value="Genomic_DNA"/>
</dbReference>
<reference evidence="2 3" key="1">
    <citation type="journal article" date="2019" name="Commun. Biol.">
        <title>The bagworm genome reveals a unique fibroin gene that provides high tensile strength.</title>
        <authorList>
            <person name="Kono N."/>
            <person name="Nakamura H."/>
            <person name="Ohtoshi R."/>
            <person name="Tomita M."/>
            <person name="Numata K."/>
            <person name="Arakawa K."/>
        </authorList>
    </citation>
    <scope>NUCLEOTIDE SEQUENCE [LARGE SCALE GENOMIC DNA]</scope>
</reference>
<dbReference type="AlphaFoldDB" id="A0A4C1STQ1"/>
<comment type="caution">
    <text evidence="2">The sequence shown here is derived from an EMBL/GenBank/DDBJ whole genome shotgun (WGS) entry which is preliminary data.</text>
</comment>
<proteinExistence type="predicted"/>
<evidence type="ECO:0000313" key="2">
    <source>
        <dbReference type="EMBL" id="GBP05306.1"/>
    </source>
</evidence>
<dbReference type="SUPFAM" id="SSF47473">
    <property type="entry name" value="EF-hand"/>
    <property type="match status" value="1"/>
</dbReference>
<evidence type="ECO:0000313" key="3">
    <source>
        <dbReference type="Proteomes" id="UP000299102"/>
    </source>
</evidence>